<evidence type="ECO:0008006" key="3">
    <source>
        <dbReference type="Google" id="ProtNLM"/>
    </source>
</evidence>
<name>A0A1W7AE78_9STAP</name>
<keyword evidence="2" id="KW-1185">Reference proteome</keyword>
<dbReference type="Proteomes" id="UP000194154">
    <property type="component" value="Chromosome"/>
</dbReference>
<gene>
    <name evidence="1" type="ORF">MCCS_23290</name>
</gene>
<dbReference type="AlphaFoldDB" id="A0A1W7AE78"/>
<dbReference type="InterPro" id="IPR008928">
    <property type="entry name" value="6-hairpin_glycosidase_sf"/>
</dbReference>
<sequence length="543" mass="64559">MKLEERIDELLNTIEKDNRVIKGNFYISIGTRKSKADIKFFRKTNNAKRDIINHIEKYIKKNRRQPEWIKFDLITSVEDIFFDDLVKMMINTRRNYIEYGIAFDDMWNLSFLPEVINANAFLKPDKTGRKLMLSETNINHYLLKYTNQKNAFSSNKYTGKRVKRFYTKGYFLEEDKVYILNEKGYAKGLRQVDNISQELDRLIEKSTDYLAGEINENGKYNYGYFPHFDRKISFYNNLRHASSTYSLIEGLNYTGKDISIAERPLKYLIDNYILKIEQKGFIFDDTNNINEVKLGQNAAFIFAICEYLKVNKNQEFLEAAQLVANGMASMIDIHGNTIHVLNYPNLSVKEKFRIIYYDGEAALAFLRLYQIDGNKKWLELVEKMFEKFISHNYWKYNDHWLGYCTNELVQLNPDVRYFELGIRNAAGQLDFIEKRETTFPTFLEMMMATYHLIQKAKSEGLNELVDQLIDEEKLLRIIHKRADYQRVGFFYPETAMYFKNPERILDGFFIKHHGYRVRIDDIEHYLSGFVQYQQVFKNRQERG</sequence>
<dbReference type="STRING" id="1855823.MCCS_23290"/>
<evidence type="ECO:0000313" key="1">
    <source>
        <dbReference type="EMBL" id="ARQ07909.1"/>
    </source>
</evidence>
<evidence type="ECO:0000313" key="2">
    <source>
        <dbReference type="Proteomes" id="UP000194154"/>
    </source>
</evidence>
<dbReference type="OrthoDB" id="9810718at2"/>
<dbReference type="RefSeq" id="WP_086043431.1">
    <property type="nucleotide sequence ID" value="NZ_CBCRZA010000024.1"/>
</dbReference>
<dbReference type="SUPFAM" id="SSF48208">
    <property type="entry name" value="Six-hairpin glycosidases"/>
    <property type="match status" value="1"/>
</dbReference>
<reference evidence="1 2" key="1">
    <citation type="journal article" date="2017" name="Int. J. Syst. Evol. Microbiol.">
        <title>Macrococcus canis sp. nov., a skin bacterium associated with infections in dogs.</title>
        <authorList>
            <person name="Gobeli Brawand S."/>
            <person name="Cotting K."/>
            <person name="Gomez-Sanz E."/>
            <person name="Collaud A."/>
            <person name="Thomann A."/>
            <person name="Brodard I."/>
            <person name="Rodriguez-Campos S."/>
            <person name="Strauss C."/>
            <person name="Perreten V."/>
        </authorList>
    </citation>
    <scope>NUCLEOTIDE SEQUENCE [LARGE SCALE GENOMIC DNA]</scope>
    <source>
        <strain evidence="1 2">KM45013</strain>
    </source>
</reference>
<dbReference type="GeneID" id="35296405"/>
<dbReference type="EMBL" id="CP021059">
    <property type="protein sequence ID" value="ARQ07909.1"/>
    <property type="molecule type" value="Genomic_DNA"/>
</dbReference>
<organism evidence="1 2">
    <name type="scientific">Macrococcoides canis</name>
    <dbReference type="NCBI Taxonomy" id="1855823"/>
    <lineage>
        <taxon>Bacteria</taxon>
        <taxon>Bacillati</taxon>
        <taxon>Bacillota</taxon>
        <taxon>Bacilli</taxon>
        <taxon>Bacillales</taxon>
        <taxon>Staphylococcaceae</taxon>
        <taxon>Macrococcoides</taxon>
    </lineage>
</organism>
<dbReference type="KEGG" id="mcak:MCCS_23290"/>
<protein>
    <recommendedName>
        <fullName evidence="3">Poly(Glycerol-phosphate) alpha-glucosyltransferase</fullName>
    </recommendedName>
</protein>
<proteinExistence type="predicted"/>
<dbReference type="GO" id="GO:0005975">
    <property type="term" value="P:carbohydrate metabolic process"/>
    <property type="evidence" value="ECO:0007669"/>
    <property type="project" value="InterPro"/>
</dbReference>
<accession>A0A1W7AE78</accession>